<dbReference type="PROSITE" id="PS50975">
    <property type="entry name" value="ATP_GRASP"/>
    <property type="match status" value="1"/>
</dbReference>
<dbReference type="SUPFAM" id="SSF56059">
    <property type="entry name" value="Glutathione synthetase ATP-binding domain-like"/>
    <property type="match status" value="1"/>
</dbReference>
<feature type="domain" description="ATP-grasp" evidence="2">
    <location>
        <begin position="145"/>
        <end position="394"/>
    </location>
</feature>
<dbReference type="EMBL" id="MFTI01000006">
    <property type="protein sequence ID" value="OGI61112.1"/>
    <property type="molecule type" value="Genomic_DNA"/>
</dbReference>
<dbReference type="Proteomes" id="UP000177869">
    <property type="component" value="Unassembled WGS sequence"/>
</dbReference>
<dbReference type="GO" id="GO:0005524">
    <property type="term" value="F:ATP binding"/>
    <property type="evidence" value="ECO:0007669"/>
    <property type="project" value="UniProtKB-UniRule"/>
</dbReference>
<name>A0A1F6UUS6_9BACT</name>
<protein>
    <recommendedName>
        <fullName evidence="2">ATP-grasp domain-containing protein</fullName>
    </recommendedName>
</protein>
<sequence length="394" mass="45359">MNEPFVKRSFCSYCGDAPVNHFLYFLDSFISDTLDSQAIKIIKYVPGFIKNFADLIPRYLFETLAFLKLVKFSSDINKARTFRSKVIWEEAERRGIKMKQVVFRGKPLDYYRAMLNGKNFYFESIPVRPELGEMSKNWDDKIVLKQEFRKYNIPTPLCLKLSPWSLKDRDEIFSKITKPIIVKPRIGSRGRHTITNINTLEQFHKGINIAGQICFNLIIEEHLKGSVCRATLVGGVLAGFYQGQAPTIVGDGRKTIKELIEEKDAKRHNRVERIRIGEELHSHIFRSGFKIDDILPEEFSLSLSHRIGRLFGGTTKEMLDDLHPSFIPILKQATKIVNLPVVGFDCIIPDPTQNANSQKWGIIECNSLPFIDLHYFALEGKPKNIAGMIWDMWQ</sequence>
<evidence type="ECO:0000256" key="1">
    <source>
        <dbReference type="PROSITE-ProRule" id="PRU00409"/>
    </source>
</evidence>
<keyword evidence="1" id="KW-0067">ATP-binding</keyword>
<reference evidence="3 4" key="1">
    <citation type="journal article" date="2016" name="Nat. Commun.">
        <title>Thousands of microbial genomes shed light on interconnected biogeochemical processes in an aquifer system.</title>
        <authorList>
            <person name="Anantharaman K."/>
            <person name="Brown C.T."/>
            <person name="Hug L.A."/>
            <person name="Sharon I."/>
            <person name="Castelle C.J."/>
            <person name="Probst A.J."/>
            <person name="Thomas B.C."/>
            <person name="Singh A."/>
            <person name="Wilkins M.J."/>
            <person name="Karaoz U."/>
            <person name="Brodie E.L."/>
            <person name="Williams K.H."/>
            <person name="Hubbard S.S."/>
            <person name="Banfield J.F."/>
        </authorList>
    </citation>
    <scope>NUCLEOTIDE SEQUENCE [LARGE SCALE GENOMIC DNA]</scope>
</reference>
<accession>A0A1F6UUS6</accession>
<evidence type="ECO:0000313" key="3">
    <source>
        <dbReference type="EMBL" id="OGI61112.1"/>
    </source>
</evidence>
<evidence type="ECO:0000313" key="4">
    <source>
        <dbReference type="Proteomes" id="UP000177869"/>
    </source>
</evidence>
<evidence type="ECO:0000259" key="2">
    <source>
        <dbReference type="PROSITE" id="PS50975"/>
    </source>
</evidence>
<dbReference type="AlphaFoldDB" id="A0A1F6UUS6"/>
<dbReference type="STRING" id="1801732.A2814_02130"/>
<comment type="caution">
    <text evidence="3">The sequence shown here is derived from an EMBL/GenBank/DDBJ whole genome shotgun (WGS) entry which is preliminary data.</text>
</comment>
<gene>
    <name evidence="3" type="ORF">A2814_02130</name>
</gene>
<organism evidence="3 4">
    <name type="scientific">Candidatus Nomurabacteria bacterium RIFCSPHIGHO2_01_FULL_38_19</name>
    <dbReference type="NCBI Taxonomy" id="1801732"/>
    <lineage>
        <taxon>Bacteria</taxon>
        <taxon>Candidatus Nomuraibacteriota</taxon>
    </lineage>
</organism>
<dbReference type="InterPro" id="IPR011761">
    <property type="entry name" value="ATP-grasp"/>
</dbReference>
<dbReference type="GO" id="GO:0046872">
    <property type="term" value="F:metal ion binding"/>
    <property type="evidence" value="ECO:0007669"/>
    <property type="project" value="InterPro"/>
</dbReference>
<dbReference type="Gene3D" id="3.30.470.20">
    <property type="entry name" value="ATP-grasp fold, B domain"/>
    <property type="match status" value="2"/>
</dbReference>
<keyword evidence="1" id="KW-0547">Nucleotide-binding</keyword>
<proteinExistence type="predicted"/>